<reference evidence="2 3" key="1">
    <citation type="submission" date="2019-02" db="EMBL/GenBank/DDBJ databases">
        <title>Isolation and identification of novel species under the genus Muribaculum.</title>
        <authorList>
            <person name="Miyake S."/>
            <person name="Ding Y."/>
            <person name="Low A."/>
            <person name="Soh M."/>
            <person name="Seedorf H."/>
        </authorList>
    </citation>
    <scope>NUCLEOTIDE SEQUENCE [LARGE SCALE GENOMIC DNA]</scope>
    <source>
        <strain evidence="2 3">TLL-A4</strain>
    </source>
</reference>
<dbReference type="RefSeq" id="WP_123399966.1">
    <property type="nucleotide sequence ID" value="NZ_CP039393.1"/>
</dbReference>
<dbReference type="GeneID" id="82150056"/>
<organism evidence="2 3">
    <name type="scientific">Muribaculum gordoncarteri</name>
    <dbReference type="NCBI Taxonomy" id="2530390"/>
    <lineage>
        <taxon>Bacteria</taxon>
        <taxon>Pseudomonadati</taxon>
        <taxon>Bacteroidota</taxon>
        <taxon>Bacteroidia</taxon>
        <taxon>Bacteroidales</taxon>
        <taxon>Muribaculaceae</taxon>
        <taxon>Muribaculum</taxon>
    </lineage>
</organism>
<dbReference type="AlphaFoldDB" id="A0A4P7VRF2"/>
<gene>
    <name evidence="2" type="ORF">E7746_14080</name>
</gene>
<evidence type="ECO:0000313" key="3">
    <source>
        <dbReference type="Proteomes" id="UP000297031"/>
    </source>
</evidence>
<sequence length="122" mass="14002">MRNNTSIKIRKPKTTGRPSLGEKKKSKPHMVRFDEEQDERLIFRAELAGMTVTEYIREATLNAKISPRLSPDEKEYIRQILKIGVNFNQLLKLAHTVGLVSMAPKIESIIGQLSRLLNKIKF</sequence>
<evidence type="ECO:0000313" key="2">
    <source>
        <dbReference type="EMBL" id="QCD36924.1"/>
    </source>
</evidence>
<dbReference type="OrthoDB" id="3268254at2"/>
<dbReference type="InterPro" id="IPR053842">
    <property type="entry name" value="NikA-like"/>
</dbReference>
<keyword evidence="3" id="KW-1185">Reference proteome</keyword>
<proteinExistence type="predicted"/>
<dbReference type="EMBL" id="CP039393">
    <property type="protein sequence ID" value="QCD36924.1"/>
    <property type="molecule type" value="Genomic_DNA"/>
</dbReference>
<dbReference type="Proteomes" id="UP000297031">
    <property type="component" value="Chromosome"/>
</dbReference>
<evidence type="ECO:0000256" key="1">
    <source>
        <dbReference type="SAM" id="MobiDB-lite"/>
    </source>
</evidence>
<protein>
    <recommendedName>
        <fullName evidence="4">Plasmid mobilization relaxosome protein MobC</fullName>
    </recommendedName>
</protein>
<dbReference type="Pfam" id="PF21983">
    <property type="entry name" value="NikA-like"/>
    <property type="match status" value="1"/>
</dbReference>
<name>A0A4P7VRF2_9BACT</name>
<dbReference type="KEGG" id="mgod:E7746_14080"/>
<feature type="region of interest" description="Disordered" evidence="1">
    <location>
        <begin position="1"/>
        <end position="31"/>
    </location>
</feature>
<evidence type="ECO:0008006" key="4">
    <source>
        <dbReference type="Google" id="ProtNLM"/>
    </source>
</evidence>
<accession>A0A4P7VRF2</accession>